<dbReference type="Pfam" id="PF20151">
    <property type="entry name" value="DUF6533"/>
    <property type="match status" value="1"/>
</dbReference>
<evidence type="ECO:0000313" key="3">
    <source>
        <dbReference type="EMBL" id="OAX32386.1"/>
    </source>
</evidence>
<organism evidence="3 4">
    <name type="scientific">Rhizopogon vinicolor AM-OR11-026</name>
    <dbReference type="NCBI Taxonomy" id="1314800"/>
    <lineage>
        <taxon>Eukaryota</taxon>
        <taxon>Fungi</taxon>
        <taxon>Dikarya</taxon>
        <taxon>Basidiomycota</taxon>
        <taxon>Agaricomycotina</taxon>
        <taxon>Agaricomycetes</taxon>
        <taxon>Agaricomycetidae</taxon>
        <taxon>Boletales</taxon>
        <taxon>Suillineae</taxon>
        <taxon>Rhizopogonaceae</taxon>
        <taxon>Rhizopogon</taxon>
    </lineage>
</organism>
<dbReference type="EMBL" id="KV449024">
    <property type="protein sequence ID" value="OAX32386.1"/>
    <property type="molecule type" value="Genomic_DNA"/>
</dbReference>
<feature type="transmembrane region" description="Helical" evidence="1">
    <location>
        <begin position="160"/>
        <end position="178"/>
    </location>
</feature>
<evidence type="ECO:0000259" key="2">
    <source>
        <dbReference type="Pfam" id="PF20151"/>
    </source>
</evidence>
<keyword evidence="1" id="KW-1133">Transmembrane helix</keyword>
<protein>
    <recommendedName>
        <fullName evidence="2">DUF6533 domain-containing protein</fullName>
    </recommendedName>
</protein>
<keyword evidence="1" id="KW-0472">Membrane</keyword>
<evidence type="ECO:0000313" key="4">
    <source>
        <dbReference type="Proteomes" id="UP000092154"/>
    </source>
</evidence>
<dbReference type="Proteomes" id="UP000092154">
    <property type="component" value="Unassembled WGS sequence"/>
</dbReference>
<proteinExistence type="predicted"/>
<gene>
    <name evidence="3" type="ORF">K503DRAFT_787231</name>
</gene>
<reference evidence="3 4" key="1">
    <citation type="submission" date="2016-06" db="EMBL/GenBank/DDBJ databases">
        <title>Comparative genomics of the ectomycorrhizal sister species Rhizopogon vinicolor and Rhizopogon vesiculosus (Basidiomycota: Boletales) reveals a divergence of the mating type B locus.</title>
        <authorList>
            <consortium name="DOE Joint Genome Institute"/>
            <person name="Mujic A.B."/>
            <person name="Kuo A."/>
            <person name="Tritt A."/>
            <person name="Lipzen A."/>
            <person name="Chen C."/>
            <person name="Johnson J."/>
            <person name="Sharma A."/>
            <person name="Barry K."/>
            <person name="Grigoriev I.V."/>
            <person name="Spatafora J.W."/>
        </authorList>
    </citation>
    <scope>NUCLEOTIDE SEQUENCE [LARGE SCALE GENOMIC DNA]</scope>
    <source>
        <strain evidence="3 4">AM-OR11-026</strain>
    </source>
</reference>
<dbReference type="OrthoDB" id="3341843at2759"/>
<keyword evidence="4" id="KW-1185">Reference proteome</keyword>
<accession>A0A1B7MIF5</accession>
<evidence type="ECO:0000256" key="1">
    <source>
        <dbReference type="SAM" id="Phobius"/>
    </source>
</evidence>
<name>A0A1B7MIF5_9AGAM</name>
<dbReference type="InParanoid" id="A0A1B7MIF5"/>
<dbReference type="AlphaFoldDB" id="A0A1B7MIF5"/>
<feature type="domain" description="DUF6533" evidence="2">
    <location>
        <begin position="9"/>
        <end position="51"/>
    </location>
</feature>
<sequence length="240" mass="26683">MAQGLPITVSNLTPGLYDVVTHLDEEIDYVTKSGSPSVKVIFILCRYLPFIIGILRVPSKTSRFLRKEDSLSYSTSVDVVGAGINDDKHLYVRSTTGGSNLTSTTGLCVAQMACAEYITSIQRYNASLTAGLFGITMCRVLMQYRATSGKLLNLLMRHNIMYFAAGVALNLLNIVGILLDPVQTKWHTDVIEIVQILFQALLATRMQLHLWNINRRTVESTALTMSMEDFQVMRSNSTVH</sequence>
<keyword evidence="1" id="KW-0812">Transmembrane</keyword>
<dbReference type="InterPro" id="IPR045340">
    <property type="entry name" value="DUF6533"/>
</dbReference>